<dbReference type="AlphaFoldDB" id="A0A7Y0VB13"/>
<name>A0A7Y0VB13_STRSA</name>
<dbReference type="EMBL" id="JABBCN010000001">
    <property type="protein sequence ID" value="NMX24574.1"/>
    <property type="molecule type" value="Genomic_DNA"/>
</dbReference>
<gene>
    <name evidence="1" type="ORF">HGP05_00310</name>
</gene>
<reference evidence="1" key="1">
    <citation type="submission" date="2020-04" db="EMBL/GenBank/DDBJ databases">
        <authorList>
            <person name="Chakraborty B."/>
            <person name="Walker A.R."/>
            <person name="Burne R.A."/>
        </authorList>
    </citation>
    <scope>NUCLEOTIDE SEQUENCE [LARGE SCALE GENOMIC DNA]</scope>
    <source>
        <strain evidence="1">BCA8</strain>
    </source>
</reference>
<comment type="caution">
    <text evidence="1">The sequence shown here is derived from an EMBL/GenBank/DDBJ whole genome shotgun (WGS) entry which is preliminary data.</text>
</comment>
<proteinExistence type="predicted"/>
<accession>A0A7Y0VB13</accession>
<evidence type="ECO:0000313" key="1">
    <source>
        <dbReference type="EMBL" id="NMX24574.1"/>
    </source>
</evidence>
<protein>
    <submittedName>
        <fullName evidence="1">Uncharacterized protein</fullName>
    </submittedName>
</protein>
<sequence length="108" mass="12562">MERIQIYFLTCIFDELPDEIVVDASSKTSLEDENLLNSNGDLEIKNFQMFICKTKTGDEIICNHPTDDNYRSVIVKQADLKKRAVDLGIDEDSYDKRSNVSFDRRFIF</sequence>
<organism evidence="1">
    <name type="scientific">Streptococcus sanguinis</name>
    <dbReference type="NCBI Taxonomy" id="1305"/>
    <lineage>
        <taxon>Bacteria</taxon>
        <taxon>Bacillati</taxon>
        <taxon>Bacillota</taxon>
        <taxon>Bacilli</taxon>
        <taxon>Lactobacillales</taxon>
        <taxon>Streptococcaceae</taxon>
        <taxon>Streptococcus</taxon>
    </lineage>
</organism>